<dbReference type="OrthoDB" id="5798875at2759"/>
<keyword evidence="3" id="KW-1185">Reference proteome</keyword>
<feature type="transmembrane region" description="Helical" evidence="1">
    <location>
        <begin position="12"/>
        <end position="33"/>
    </location>
</feature>
<keyword evidence="1" id="KW-0812">Transmembrane</keyword>
<reference evidence="2 3" key="2">
    <citation type="journal article" date="2019" name="G3 (Bethesda)">
        <title>Hybrid Assembly of the Genome of the Entomopathogenic Nematode Steinernema carpocapsae Identifies the X-Chromosome.</title>
        <authorList>
            <person name="Serra L."/>
            <person name="Macchietto M."/>
            <person name="Macias-Munoz A."/>
            <person name="McGill C.J."/>
            <person name="Rodriguez I.M."/>
            <person name="Rodriguez B."/>
            <person name="Murad R."/>
            <person name="Mortazavi A."/>
        </authorList>
    </citation>
    <scope>NUCLEOTIDE SEQUENCE [LARGE SCALE GENOMIC DNA]</scope>
    <source>
        <strain evidence="2 3">ALL</strain>
    </source>
</reference>
<accession>A0A4U5NVA2</accession>
<proteinExistence type="predicted"/>
<keyword evidence="1" id="KW-0472">Membrane</keyword>
<comment type="caution">
    <text evidence="2">The sequence shown here is derived from an EMBL/GenBank/DDBJ whole genome shotgun (WGS) entry which is preliminary data.</text>
</comment>
<evidence type="ECO:0000313" key="2">
    <source>
        <dbReference type="EMBL" id="TKR87438.1"/>
    </source>
</evidence>
<organism evidence="2 3">
    <name type="scientific">Steinernema carpocapsae</name>
    <name type="common">Entomopathogenic nematode</name>
    <dbReference type="NCBI Taxonomy" id="34508"/>
    <lineage>
        <taxon>Eukaryota</taxon>
        <taxon>Metazoa</taxon>
        <taxon>Ecdysozoa</taxon>
        <taxon>Nematoda</taxon>
        <taxon>Chromadorea</taxon>
        <taxon>Rhabditida</taxon>
        <taxon>Tylenchina</taxon>
        <taxon>Panagrolaimomorpha</taxon>
        <taxon>Strongyloidoidea</taxon>
        <taxon>Steinernematidae</taxon>
        <taxon>Steinernema</taxon>
    </lineage>
</organism>
<reference evidence="2 3" key="1">
    <citation type="journal article" date="2015" name="Genome Biol.">
        <title>Comparative genomics of Steinernema reveals deeply conserved gene regulatory networks.</title>
        <authorList>
            <person name="Dillman A.R."/>
            <person name="Macchietto M."/>
            <person name="Porter C.F."/>
            <person name="Rogers A."/>
            <person name="Williams B."/>
            <person name="Antoshechkin I."/>
            <person name="Lee M.M."/>
            <person name="Goodwin Z."/>
            <person name="Lu X."/>
            <person name="Lewis E.E."/>
            <person name="Goodrich-Blair H."/>
            <person name="Stock S.P."/>
            <person name="Adams B.J."/>
            <person name="Sternberg P.W."/>
            <person name="Mortazavi A."/>
        </authorList>
    </citation>
    <scope>NUCLEOTIDE SEQUENCE [LARGE SCALE GENOMIC DNA]</scope>
    <source>
        <strain evidence="2 3">ALL</strain>
    </source>
</reference>
<sequence>MFLKYVISYPFSPIFVAKVHHFVSFILVAYVWLQNRPVHFNSSTAFSFLAVFDLLSLLGTLLSVWLTVQKCYIVKLELGFTISSIVLLLLGSFCTFPLYDEDVKYILHAINIMHGYSIGLLMFAGIWAQFKTKNTISRLLIRNWGNADDEDQMEQLDFDDEL</sequence>
<feature type="transmembrane region" description="Helical" evidence="1">
    <location>
        <begin position="105"/>
        <end position="128"/>
    </location>
</feature>
<feature type="transmembrane region" description="Helical" evidence="1">
    <location>
        <begin position="78"/>
        <end position="99"/>
    </location>
</feature>
<keyword evidence="1" id="KW-1133">Transmembrane helix</keyword>
<protein>
    <submittedName>
        <fullName evidence="2">Uncharacterized protein</fullName>
    </submittedName>
</protein>
<name>A0A4U5NVA2_STECR</name>
<feature type="transmembrane region" description="Helical" evidence="1">
    <location>
        <begin position="45"/>
        <end position="66"/>
    </location>
</feature>
<evidence type="ECO:0000313" key="3">
    <source>
        <dbReference type="Proteomes" id="UP000298663"/>
    </source>
</evidence>
<dbReference type="Proteomes" id="UP000298663">
    <property type="component" value="Unassembled WGS sequence"/>
</dbReference>
<gene>
    <name evidence="2" type="ORF">L596_011836</name>
</gene>
<dbReference type="EMBL" id="AZBU02000003">
    <property type="protein sequence ID" value="TKR87438.1"/>
    <property type="molecule type" value="Genomic_DNA"/>
</dbReference>
<dbReference type="AlphaFoldDB" id="A0A4U5NVA2"/>
<evidence type="ECO:0000256" key="1">
    <source>
        <dbReference type="SAM" id="Phobius"/>
    </source>
</evidence>